<gene>
    <name evidence="3" type="ORF">K435DRAFT_772203</name>
</gene>
<accession>A0A4S8MWV9</accession>
<dbReference type="InterPro" id="IPR029058">
    <property type="entry name" value="AB_hydrolase_fold"/>
</dbReference>
<dbReference type="PANTHER" id="PTHR43433">
    <property type="entry name" value="HYDROLASE, ALPHA/BETA FOLD FAMILY PROTEIN"/>
    <property type="match status" value="1"/>
</dbReference>
<dbReference type="SUPFAM" id="SSF53474">
    <property type="entry name" value="alpha/beta-Hydrolases"/>
    <property type="match status" value="1"/>
</dbReference>
<keyword evidence="3" id="KW-0378">Hydrolase</keyword>
<dbReference type="AlphaFoldDB" id="A0A4S8MWV9"/>
<dbReference type="Gene3D" id="3.40.50.1820">
    <property type="entry name" value="alpha/beta hydrolase"/>
    <property type="match status" value="1"/>
</dbReference>
<dbReference type="OrthoDB" id="19657at2759"/>
<keyword evidence="4" id="KW-1185">Reference proteome</keyword>
<dbReference type="PANTHER" id="PTHR43433:SF5">
    <property type="entry name" value="AB HYDROLASE-1 DOMAIN-CONTAINING PROTEIN"/>
    <property type="match status" value="1"/>
</dbReference>
<sequence length="341" mass="37825">MSGADLPTIFDPSTCVRKGLCPVTDIRHQKGALESHSLYFEQHGTGPEKIILIMGLNSSSFGWSRQVLHFGRSPKHTILVFDNRGVGNSGVPRGPYSTSGMAEDVIVLLDYVGWKEPHSIHVVGLSLGGMISQELATRIPERIASLLLGVTTPGGYPWTNFPPWIGLKNLAKATFTKDIDQKIPLIHAMIYPTPWLDSKAEDDPQGRTNREIETETHRHRMLLTRPQTLLGALSQMCAGLSHHVTPARLKAISRSIPKVLIVTGDEDHLVDPKNSFYLKEQMKEAEFVQWKQTGHALHFQWPKRFNELVEKVVEEGRQRVKSEQSGSGVAGFSSGVDRATA</sequence>
<feature type="compositionally biased region" description="Low complexity" evidence="1">
    <location>
        <begin position="325"/>
        <end position="341"/>
    </location>
</feature>
<protein>
    <submittedName>
        <fullName evidence="3">Alpha/beta-hydrolase</fullName>
    </submittedName>
</protein>
<reference evidence="3 4" key="1">
    <citation type="journal article" date="2019" name="Nat. Ecol. Evol.">
        <title>Megaphylogeny resolves global patterns of mushroom evolution.</title>
        <authorList>
            <person name="Varga T."/>
            <person name="Krizsan K."/>
            <person name="Foldi C."/>
            <person name="Dima B."/>
            <person name="Sanchez-Garcia M."/>
            <person name="Sanchez-Ramirez S."/>
            <person name="Szollosi G.J."/>
            <person name="Szarkandi J.G."/>
            <person name="Papp V."/>
            <person name="Albert L."/>
            <person name="Andreopoulos W."/>
            <person name="Angelini C."/>
            <person name="Antonin V."/>
            <person name="Barry K.W."/>
            <person name="Bougher N.L."/>
            <person name="Buchanan P."/>
            <person name="Buyck B."/>
            <person name="Bense V."/>
            <person name="Catcheside P."/>
            <person name="Chovatia M."/>
            <person name="Cooper J."/>
            <person name="Damon W."/>
            <person name="Desjardin D."/>
            <person name="Finy P."/>
            <person name="Geml J."/>
            <person name="Haridas S."/>
            <person name="Hughes K."/>
            <person name="Justo A."/>
            <person name="Karasinski D."/>
            <person name="Kautmanova I."/>
            <person name="Kiss B."/>
            <person name="Kocsube S."/>
            <person name="Kotiranta H."/>
            <person name="LaButti K.M."/>
            <person name="Lechner B.E."/>
            <person name="Liimatainen K."/>
            <person name="Lipzen A."/>
            <person name="Lukacs Z."/>
            <person name="Mihaltcheva S."/>
            <person name="Morgado L.N."/>
            <person name="Niskanen T."/>
            <person name="Noordeloos M.E."/>
            <person name="Ohm R.A."/>
            <person name="Ortiz-Santana B."/>
            <person name="Ovrebo C."/>
            <person name="Racz N."/>
            <person name="Riley R."/>
            <person name="Savchenko A."/>
            <person name="Shiryaev A."/>
            <person name="Soop K."/>
            <person name="Spirin V."/>
            <person name="Szebenyi C."/>
            <person name="Tomsovsky M."/>
            <person name="Tulloss R.E."/>
            <person name="Uehling J."/>
            <person name="Grigoriev I.V."/>
            <person name="Vagvolgyi C."/>
            <person name="Papp T."/>
            <person name="Martin F.M."/>
            <person name="Miettinen O."/>
            <person name="Hibbett D.S."/>
            <person name="Nagy L.G."/>
        </authorList>
    </citation>
    <scope>NUCLEOTIDE SEQUENCE [LARGE SCALE GENOMIC DNA]</scope>
    <source>
        <strain evidence="3 4">CBS 962.96</strain>
    </source>
</reference>
<evidence type="ECO:0000313" key="3">
    <source>
        <dbReference type="EMBL" id="THV07838.1"/>
    </source>
</evidence>
<dbReference type="Proteomes" id="UP000297245">
    <property type="component" value="Unassembled WGS sequence"/>
</dbReference>
<dbReference type="EMBL" id="ML179036">
    <property type="protein sequence ID" value="THV07838.1"/>
    <property type="molecule type" value="Genomic_DNA"/>
</dbReference>
<dbReference type="Pfam" id="PF00561">
    <property type="entry name" value="Abhydrolase_1"/>
    <property type="match status" value="1"/>
</dbReference>
<dbReference type="InterPro" id="IPR000073">
    <property type="entry name" value="AB_hydrolase_1"/>
</dbReference>
<dbReference type="GO" id="GO:0016787">
    <property type="term" value="F:hydrolase activity"/>
    <property type="evidence" value="ECO:0007669"/>
    <property type="project" value="UniProtKB-KW"/>
</dbReference>
<evidence type="ECO:0000313" key="4">
    <source>
        <dbReference type="Proteomes" id="UP000297245"/>
    </source>
</evidence>
<dbReference type="InterPro" id="IPR050471">
    <property type="entry name" value="AB_hydrolase"/>
</dbReference>
<organism evidence="3 4">
    <name type="scientific">Dendrothele bispora (strain CBS 962.96)</name>
    <dbReference type="NCBI Taxonomy" id="1314807"/>
    <lineage>
        <taxon>Eukaryota</taxon>
        <taxon>Fungi</taxon>
        <taxon>Dikarya</taxon>
        <taxon>Basidiomycota</taxon>
        <taxon>Agaricomycotina</taxon>
        <taxon>Agaricomycetes</taxon>
        <taxon>Agaricomycetidae</taxon>
        <taxon>Agaricales</taxon>
        <taxon>Agaricales incertae sedis</taxon>
        <taxon>Dendrothele</taxon>
    </lineage>
</organism>
<feature type="region of interest" description="Disordered" evidence="1">
    <location>
        <begin position="319"/>
        <end position="341"/>
    </location>
</feature>
<feature type="domain" description="AB hydrolase-1" evidence="2">
    <location>
        <begin position="50"/>
        <end position="300"/>
    </location>
</feature>
<name>A0A4S8MWV9_DENBC</name>
<proteinExistence type="predicted"/>
<evidence type="ECO:0000256" key="1">
    <source>
        <dbReference type="SAM" id="MobiDB-lite"/>
    </source>
</evidence>
<evidence type="ECO:0000259" key="2">
    <source>
        <dbReference type="Pfam" id="PF00561"/>
    </source>
</evidence>